<evidence type="ECO:0000259" key="1">
    <source>
        <dbReference type="Pfam" id="PF00462"/>
    </source>
</evidence>
<dbReference type="InterPro" id="IPR002109">
    <property type="entry name" value="Glutaredoxin"/>
</dbReference>
<dbReference type="AlphaFoldDB" id="A0A831RV71"/>
<proteinExistence type="predicted"/>
<dbReference type="PANTHER" id="PTHR34386:SF1">
    <property type="entry name" value="GLUTAREDOXIN-LIKE PROTEIN NRDH"/>
    <property type="match status" value="1"/>
</dbReference>
<organism evidence="2">
    <name type="scientific">Thiolapillus brandeum</name>
    <dbReference type="NCBI Taxonomy" id="1076588"/>
    <lineage>
        <taxon>Bacteria</taxon>
        <taxon>Pseudomonadati</taxon>
        <taxon>Pseudomonadota</taxon>
        <taxon>Gammaproteobacteria</taxon>
        <taxon>Chromatiales</taxon>
        <taxon>Sedimenticolaceae</taxon>
        <taxon>Thiolapillus</taxon>
    </lineage>
</organism>
<dbReference type="InterPro" id="IPR036249">
    <property type="entry name" value="Thioredoxin-like_sf"/>
</dbReference>
<dbReference type="Pfam" id="PF00462">
    <property type="entry name" value="Glutaredoxin"/>
    <property type="match status" value="1"/>
</dbReference>
<dbReference type="PANTHER" id="PTHR34386">
    <property type="entry name" value="GLUTAREDOXIN"/>
    <property type="match status" value="1"/>
</dbReference>
<dbReference type="Proteomes" id="UP000886339">
    <property type="component" value="Unassembled WGS sequence"/>
</dbReference>
<dbReference type="CDD" id="cd02976">
    <property type="entry name" value="NrdH"/>
    <property type="match status" value="1"/>
</dbReference>
<sequence>MKQKQPRITLYSTSGCAHCRQLKHWLQQHQIRFMEIDVQRNARAFKDFQRHGGRGVPLLLVGERKIQGFNPKQLPSQLRKAGVSI</sequence>
<dbReference type="EMBL" id="DRLF01000207">
    <property type="protein sequence ID" value="HEC06346.1"/>
    <property type="molecule type" value="Genomic_DNA"/>
</dbReference>
<dbReference type="Gene3D" id="3.40.30.10">
    <property type="entry name" value="Glutaredoxin"/>
    <property type="match status" value="1"/>
</dbReference>
<name>A0A831RV71_9GAMM</name>
<comment type="caution">
    <text evidence="2">The sequence shown here is derived from an EMBL/GenBank/DDBJ whole genome shotgun (WGS) entry which is preliminary data.</text>
</comment>
<reference evidence="2" key="1">
    <citation type="journal article" date="2020" name="mSystems">
        <title>Genome- and Community-Level Interaction Insights into Carbon Utilization and Element Cycling Functions of Hydrothermarchaeota in Hydrothermal Sediment.</title>
        <authorList>
            <person name="Zhou Z."/>
            <person name="Liu Y."/>
            <person name="Xu W."/>
            <person name="Pan J."/>
            <person name="Luo Z.H."/>
            <person name="Li M."/>
        </authorList>
    </citation>
    <scope>NUCLEOTIDE SEQUENCE [LARGE SCALE GENOMIC DNA]</scope>
    <source>
        <strain evidence="2">HyVt-458</strain>
    </source>
</reference>
<gene>
    <name evidence="2" type="ORF">ENJ12_05825</name>
</gene>
<dbReference type="GO" id="GO:0045454">
    <property type="term" value="P:cell redox homeostasis"/>
    <property type="evidence" value="ECO:0007669"/>
    <property type="project" value="TreeGrafter"/>
</dbReference>
<feature type="domain" description="Glutaredoxin" evidence="1">
    <location>
        <begin position="8"/>
        <end position="64"/>
    </location>
</feature>
<dbReference type="InterPro" id="IPR051548">
    <property type="entry name" value="Grx-like_ET"/>
</dbReference>
<accession>A0A831RV71</accession>
<evidence type="ECO:0000313" key="2">
    <source>
        <dbReference type="EMBL" id="HEC06346.1"/>
    </source>
</evidence>
<dbReference type="GO" id="GO:0009055">
    <property type="term" value="F:electron transfer activity"/>
    <property type="evidence" value="ECO:0007669"/>
    <property type="project" value="TreeGrafter"/>
</dbReference>
<protein>
    <submittedName>
        <fullName evidence="2">Glutaredoxin family protein</fullName>
    </submittedName>
</protein>
<dbReference type="PROSITE" id="PS51354">
    <property type="entry name" value="GLUTAREDOXIN_2"/>
    <property type="match status" value="1"/>
</dbReference>
<dbReference type="SUPFAM" id="SSF52833">
    <property type="entry name" value="Thioredoxin-like"/>
    <property type="match status" value="1"/>
</dbReference>